<evidence type="ECO:0000313" key="10">
    <source>
        <dbReference type="Proteomes" id="UP000236291"/>
    </source>
</evidence>
<keyword evidence="7" id="KW-0325">Glycoprotein</keyword>
<dbReference type="GO" id="GO:0004190">
    <property type="term" value="F:aspartic-type endopeptidase activity"/>
    <property type="evidence" value="ECO:0007669"/>
    <property type="project" value="UniProtKB-KW"/>
</dbReference>
<dbReference type="Gene3D" id="2.40.70.10">
    <property type="entry name" value="Acid Proteases"/>
    <property type="match status" value="1"/>
</dbReference>
<dbReference type="Pfam" id="PF00026">
    <property type="entry name" value="Asp"/>
    <property type="match status" value="1"/>
</dbReference>
<evidence type="ECO:0000256" key="1">
    <source>
        <dbReference type="ARBA" id="ARBA00007447"/>
    </source>
</evidence>
<dbReference type="InterPro" id="IPR033121">
    <property type="entry name" value="PEPTIDASE_A1"/>
</dbReference>
<evidence type="ECO:0000256" key="2">
    <source>
        <dbReference type="ARBA" id="ARBA00022670"/>
    </source>
</evidence>
<evidence type="ECO:0000256" key="7">
    <source>
        <dbReference type="ARBA" id="ARBA00023180"/>
    </source>
</evidence>
<feature type="domain" description="Peptidase A1" evidence="8">
    <location>
        <begin position="29"/>
        <end position="82"/>
    </location>
</feature>
<accession>A0A2K3K1E7</accession>
<comment type="caution">
    <text evidence="9">The sequence shown here is derived from an EMBL/GenBank/DDBJ whole genome shotgun (WGS) entry which is preliminary data.</text>
</comment>
<dbReference type="PANTHER" id="PTHR47966:SF76">
    <property type="entry name" value="ASPARTIC PROTEINASE A1"/>
    <property type="match status" value="1"/>
</dbReference>
<feature type="non-terminal residue" evidence="9">
    <location>
        <position position="104"/>
    </location>
</feature>
<keyword evidence="4" id="KW-0378">Hydrolase</keyword>
<reference evidence="9 10" key="2">
    <citation type="journal article" date="2017" name="Front. Plant Sci.">
        <title>Gene Classification and Mining of Molecular Markers Useful in Red Clover (Trifolium pratense) Breeding.</title>
        <authorList>
            <person name="Istvanek J."/>
            <person name="Dluhosova J."/>
            <person name="Dluhos P."/>
            <person name="Patkova L."/>
            <person name="Nedelnik J."/>
            <person name="Repkova J."/>
        </authorList>
    </citation>
    <scope>NUCLEOTIDE SEQUENCE [LARGE SCALE GENOMIC DNA]</scope>
    <source>
        <strain evidence="10">cv. Tatra</strain>
        <tissue evidence="9">Young leaves</tissue>
    </source>
</reference>
<reference evidence="9 10" key="1">
    <citation type="journal article" date="2014" name="Am. J. Bot.">
        <title>Genome assembly and annotation for red clover (Trifolium pratense; Fabaceae).</title>
        <authorList>
            <person name="Istvanek J."/>
            <person name="Jaros M."/>
            <person name="Krenek A."/>
            <person name="Repkova J."/>
        </authorList>
    </citation>
    <scope>NUCLEOTIDE SEQUENCE [LARGE SCALE GENOMIC DNA]</scope>
    <source>
        <strain evidence="10">cv. Tatra</strain>
        <tissue evidence="9">Young leaves</tissue>
    </source>
</reference>
<evidence type="ECO:0000259" key="8">
    <source>
        <dbReference type="Pfam" id="PF00026"/>
    </source>
</evidence>
<proteinExistence type="inferred from homology"/>
<dbReference type="AlphaFoldDB" id="A0A2K3K1E7"/>
<keyword evidence="6" id="KW-1015">Disulfide bond</keyword>
<evidence type="ECO:0000256" key="6">
    <source>
        <dbReference type="ARBA" id="ARBA00023157"/>
    </source>
</evidence>
<keyword evidence="2" id="KW-0645">Protease</keyword>
<dbReference type="SUPFAM" id="SSF50630">
    <property type="entry name" value="Acid proteases"/>
    <property type="match status" value="1"/>
</dbReference>
<organism evidence="9 10">
    <name type="scientific">Trifolium pratense</name>
    <name type="common">Red clover</name>
    <dbReference type="NCBI Taxonomy" id="57577"/>
    <lineage>
        <taxon>Eukaryota</taxon>
        <taxon>Viridiplantae</taxon>
        <taxon>Streptophyta</taxon>
        <taxon>Embryophyta</taxon>
        <taxon>Tracheophyta</taxon>
        <taxon>Spermatophyta</taxon>
        <taxon>Magnoliopsida</taxon>
        <taxon>eudicotyledons</taxon>
        <taxon>Gunneridae</taxon>
        <taxon>Pentapetalae</taxon>
        <taxon>rosids</taxon>
        <taxon>fabids</taxon>
        <taxon>Fabales</taxon>
        <taxon>Fabaceae</taxon>
        <taxon>Papilionoideae</taxon>
        <taxon>50 kb inversion clade</taxon>
        <taxon>NPAAA clade</taxon>
        <taxon>Hologalegina</taxon>
        <taxon>IRL clade</taxon>
        <taxon>Trifolieae</taxon>
        <taxon>Trifolium</taxon>
    </lineage>
</organism>
<gene>
    <name evidence="9" type="ORF">L195_g051768</name>
</gene>
<dbReference type="PANTHER" id="PTHR47966">
    <property type="entry name" value="BETA-SITE APP-CLEAVING ENZYME, ISOFORM A-RELATED"/>
    <property type="match status" value="1"/>
</dbReference>
<evidence type="ECO:0000256" key="5">
    <source>
        <dbReference type="ARBA" id="ARBA00023145"/>
    </source>
</evidence>
<comment type="similarity">
    <text evidence="1">Belongs to the peptidase A1 family.</text>
</comment>
<dbReference type="GO" id="GO:0006508">
    <property type="term" value="P:proteolysis"/>
    <property type="evidence" value="ECO:0007669"/>
    <property type="project" value="UniProtKB-KW"/>
</dbReference>
<dbReference type="InterPro" id="IPR021109">
    <property type="entry name" value="Peptidase_aspartic_dom_sf"/>
</dbReference>
<dbReference type="STRING" id="57577.A0A2K3K1E7"/>
<evidence type="ECO:0000313" key="9">
    <source>
        <dbReference type="EMBL" id="PNX60129.1"/>
    </source>
</evidence>
<dbReference type="Proteomes" id="UP000236291">
    <property type="component" value="Unassembled WGS sequence"/>
</dbReference>
<keyword evidence="5" id="KW-0865">Zymogen</keyword>
<protein>
    <submittedName>
        <fullName evidence="9">Aspartic proteinase</fullName>
    </submittedName>
</protein>
<keyword evidence="3" id="KW-0064">Aspartyl protease</keyword>
<dbReference type="InterPro" id="IPR001461">
    <property type="entry name" value="Aspartic_peptidase_A1"/>
</dbReference>
<sequence length="104" mass="11692">MERNWIGGPTMILSSKDLRLYLHLAPEFAHYKGNHFYVPVTRKGYWHFDIGDVIIDGKSTGIYCADGCATIADSGTYLLAGRMEPLVPASSWTPCSDQRIWEPN</sequence>
<dbReference type="ExpressionAtlas" id="A0A2K3K1E7">
    <property type="expression patterns" value="baseline"/>
</dbReference>
<evidence type="ECO:0000256" key="4">
    <source>
        <dbReference type="ARBA" id="ARBA00022801"/>
    </source>
</evidence>
<dbReference type="EMBL" id="ASHM01082078">
    <property type="protein sequence ID" value="PNX60129.1"/>
    <property type="molecule type" value="Genomic_DNA"/>
</dbReference>
<name>A0A2K3K1E7_TRIPR</name>
<evidence type="ECO:0000256" key="3">
    <source>
        <dbReference type="ARBA" id="ARBA00022750"/>
    </source>
</evidence>